<evidence type="ECO:0000313" key="2">
    <source>
        <dbReference type="Proteomes" id="UP000570595"/>
    </source>
</evidence>
<sequence>MSASSTRQWSINASFADMFKKSQEEQQQEGVETIEELQPSVEAAPPVTVPSTVSWLASLGKKPAAAAAVEEEEAESVMTGDEAKAPKRKYRFLLPSMDRRKIPKARPFYRRGTDEEIRREWLSTRKALTEGWKRKRRDALRRVKRWQQSTGQFRAAEQLYFDEQQH</sequence>
<dbReference type="OrthoDB" id="443271at2759"/>
<dbReference type="AlphaFoldDB" id="A0A7J6M5A4"/>
<proteinExistence type="predicted"/>
<comment type="caution">
    <text evidence="1">The sequence shown here is derived from an EMBL/GenBank/DDBJ whole genome shotgun (WGS) entry which is preliminary data.</text>
</comment>
<protein>
    <submittedName>
        <fullName evidence="1">Uncharacterized protein</fullName>
    </submittedName>
</protein>
<evidence type="ECO:0000313" key="1">
    <source>
        <dbReference type="EMBL" id="KAF4666697.1"/>
    </source>
</evidence>
<organism evidence="1 2">
    <name type="scientific">Perkinsus olseni</name>
    <name type="common">Perkinsus atlanticus</name>
    <dbReference type="NCBI Taxonomy" id="32597"/>
    <lineage>
        <taxon>Eukaryota</taxon>
        <taxon>Sar</taxon>
        <taxon>Alveolata</taxon>
        <taxon>Perkinsozoa</taxon>
        <taxon>Perkinsea</taxon>
        <taxon>Perkinsida</taxon>
        <taxon>Perkinsidae</taxon>
        <taxon>Perkinsus</taxon>
    </lineage>
</organism>
<dbReference type="EMBL" id="JABAHT010000068">
    <property type="protein sequence ID" value="KAF4666697.1"/>
    <property type="molecule type" value="Genomic_DNA"/>
</dbReference>
<name>A0A7J6M5A4_PEROL</name>
<dbReference type="Proteomes" id="UP000570595">
    <property type="component" value="Unassembled WGS sequence"/>
</dbReference>
<reference evidence="1 2" key="1">
    <citation type="submission" date="2020-04" db="EMBL/GenBank/DDBJ databases">
        <title>Perkinsus olseni comparative genomics.</title>
        <authorList>
            <person name="Bogema D.R."/>
        </authorList>
    </citation>
    <scope>NUCLEOTIDE SEQUENCE [LARGE SCALE GENOMIC DNA]</scope>
    <source>
        <strain evidence="1">ATCC PRA-179</strain>
    </source>
</reference>
<accession>A0A7J6M5A4</accession>
<gene>
    <name evidence="1" type="ORF">FOZ61_009381</name>
</gene>